<sequence>MKESEKKKPLNKYIRFSGIALQMGLTIYLGSLLGEWLDQKYPNNDQLYTKICTLVAVFAAMLSVIVQVTKLSKDND</sequence>
<organism evidence="2 3">
    <name type="scientific">Tenacibaculum holothuriorum</name>
    <dbReference type="NCBI Taxonomy" id="1635173"/>
    <lineage>
        <taxon>Bacteria</taxon>
        <taxon>Pseudomonadati</taxon>
        <taxon>Bacteroidota</taxon>
        <taxon>Flavobacteriia</taxon>
        <taxon>Flavobacteriales</taxon>
        <taxon>Flavobacteriaceae</taxon>
        <taxon>Tenacibaculum</taxon>
    </lineage>
</organism>
<dbReference type="RefSeq" id="WP_086029674.1">
    <property type="nucleotide sequence ID" value="NZ_LAPZ01000002.1"/>
</dbReference>
<dbReference type="InterPro" id="IPR032820">
    <property type="entry name" value="ATPase_put"/>
</dbReference>
<keyword evidence="1" id="KW-0472">Membrane</keyword>
<feature type="transmembrane region" description="Helical" evidence="1">
    <location>
        <begin position="46"/>
        <end position="66"/>
    </location>
</feature>
<evidence type="ECO:0000313" key="3">
    <source>
        <dbReference type="Proteomes" id="UP000194221"/>
    </source>
</evidence>
<keyword evidence="1" id="KW-1133">Transmembrane helix</keyword>
<name>A0A1Y2PGC7_9FLAO</name>
<evidence type="ECO:0000256" key="1">
    <source>
        <dbReference type="SAM" id="Phobius"/>
    </source>
</evidence>
<evidence type="ECO:0008006" key="4">
    <source>
        <dbReference type="Google" id="ProtNLM"/>
    </source>
</evidence>
<dbReference type="Proteomes" id="UP000194221">
    <property type="component" value="Unassembled WGS sequence"/>
</dbReference>
<dbReference type="AlphaFoldDB" id="A0A1Y2PGC7"/>
<keyword evidence="1" id="KW-0812">Transmembrane</keyword>
<gene>
    <name evidence="2" type="ORF">WH52_04175</name>
</gene>
<feature type="transmembrane region" description="Helical" evidence="1">
    <location>
        <begin position="12"/>
        <end position="34"/>
    </location>
</feature>
<dbReference type="OrthoDB" id="9798708at2"/>
<accession>A0A1Y2PGC7</accession>
<keyword evidence="3" id="KW-1185">Reference proteome</keyword>
<dbReference type="EMBL" id="LAPZ01000002">
    <property type="protein sequence ID" value="OSY88867.1"/>
    <property type="molecule type" value="Genomic_DNA"/>
</dbReference>
<dbReference type="STRING" id="1635173.WH52_04175"/>
<dbReference type="Pfam" id="PF09527">
    <property type="entry name" value="ATPase_gene1"/>
    <property type="match status" value="1"/>
</dbReference>
<reference evidence="2 3" key="1">
    <citation type="submission" date="2015-03" db="EMBL/GenBank/DDBJ databases">
        <title>Genome sequence of Tenacibaculum sp. S2-2, isolated from intestinal microbiota of sea cucumber, Apostichopus japonicas.</title>
        <authorList>
            <person name="Shao Z."/>
            <person name="Wang L."/>
            <person name="Li X."/>
        </authorList>
    </citation>
    <scope>NUCLEOTIDE SEQUENCE [LARGE SCALE GENOMIC DNA]</scope>
    <source>
        <strain evidence="2 3">S2-2</strain>
    </source>
</reference>
<protein>
    <recommendedName>
        <fullName evidence="4">F0F1-ATPase subunit</fullName>
    </recommendedName>
</protein>
<proteinExistence type="predicted"/>
<dbReference type="InParanoid" id="A0A1Y2PGC7"/>
<evidence type="ECO:0000313" key="2">
    <source>
        <dbReference type="EMBL" id="OSY88867.1"/>
    </source>
</evidence>
<comment type="caution">
    <text evidence="2">The sequence shown here is derived from an EMBL/GenBank/DDBJ whole genome shotgun (WGS) entry which is preliminary data.</text>
</comment>